<dbReference type="InterPro" id="IPR001959">
    <property type="entry name" value="Transposase"/>
</dbReference>
<keyword evidence="5" id="KW-0862">Zinc</keyword>
<keyword evidence="3" id="KW-0815">Transposition</keyword>
<dbReference type="InterPro" id="IPR021027">
    <property type="entry name" value="Transposase_put_HTH"/>
</dbReference>
<evidence type="ECO:0000256" key="6">
    <source>
        <dbReference type="ARBA" id="ARBA00023125"/>
    </source>
</evidence>
<keyword evidence="4" id="KW-0479">Metal-binding</keyword>
<evidence type="ECO:0000256" key="1">
    <source>
        <dbReference type="ARBA" id="ARBA00008761"/>
    </source>
</evidence>
<feature type="domain" description="Transposase putative helix-turn-helix" evidence="10">
    <location>
        <begin position="23"/>
        <end position="64"/>
    </location>
</feature>
<evidence type="ECO:0000313" key="11">
    <source>
        <dbReference type="EMBL" id="NEG70310.1"/>
    </source>
</evidence>
<keyword evidence="6" id="KW-0238">DNA-binding</keyword>
<dbReference type="Pfam" id="PF01385">
    <property type="entry name" value="OrfB_IS605"/>
    <property type="match status" value="1"/>
</dbReference>
<reference evidence="11 12" key="1">
    <citation type="submission" date="2019-09" db="EMBL/GenBank/DDBJ databases">
        <title>Phylogenetic characterization of a novel taxon of the genus Bifidobacterium: Bifidobacterium choloepi sp. nov.</title>
        <authorList>
            <person name="Modesto M."/>
            <person name="Satti M."/>
        </authorList>
    </citation>
    <scope>NUCLEOTIDE SEQUENCE [LARGE SCALE GENOMIC DNA]</scope>
    <source>
        <strain evidence="11 12">BRDM6</strain>
    </source>
</reference>
<dbReference type="InterPro" id="IPR010095">
    <property type="entry name" value="Cas12f1-like_TNB"/>
</dbReference>
<keyword evidence="12" id="KW-1185">Reference proteome</keyword>
<proteinExistence type="inferred from homology"/>
<evidence type="ECO:0000256" key="2">
    <source>
        <dbReference type="ARBA" id="ARBA00011044"/>
    </source>
</evidence>
<comment type="similarity">
    <text evidence="2">In the N-terminal section; belongs to the transposase 2 family.</text>
</comment>
<keyword evidence="7" id="KW-0233">DNA recombination</keyword>
<organism evidence="11 12">
    <name type="scientific">Bifidobacterium choloepi</name>
    <dbReference type="NCBI Taxonomy" id="2614131"/>
    <lineage>
        <taxon>Bacteria</taxon>
        <taxon>Bacillati</taxon>
        <taxon>Actinomycetota</taxon>
        <taxon>Actinomycetes</taxon>
        <taxon>Bifidobacteriales</taxon>
        <taxon>Bifidobacteriaceae</taxon>
        <taxon>Bifidobacterium</taxon>
    </lineage>
</organism>
<dbReference type="EMBL" id="VYSG01000003">
    <property type="protein sequence ID" value="NEG70310.1"/>
    <property type="molecule type" value="Genomic_DNA"/>
</dbReference>
<dbReference type="InterPro" id="IPR053470">
    <property type="entry name" value="RNA-guided_DNA_endonuclease"/>
</dbReference>
<dbReference type="GO" id="GO:0003677">
    <property type="term" value="F:DNA binding"/>
    <property type="evidence" value="ECO:0007669"/>
    <property type="project" value="UniProtKB-KW"/>
</dbReference>
<sequence>MQKPTSAMKRGRRPVDREKTEPMYRGVVVALDPSPAQKKQLVGHAGAYRFAYNCVLRHVLEARNNGDSISWSFYSLRKWWNLQKDTVAPWWRKYSKEAFSSGIESLSRALRTFADSRVGDKGCGKIGFPKFKSKKGGRLHFAYTTGIFGIIENDSYGLRLPRIGRVHCMENVRKRVGNRHVTRMTIFLEAGRWYASLTVQDPETPNAPARSRGKTVRSVGVDLGLKSLATLSDGVVFPNPRALEKHARSLRKAQRKLARKRPGSKRRERQRNVVAHIHRHAANCRNDAIHKTTTFLAKTYDEISVEDLNVKGMMRNHRLAGGLQDASFGEFRRQLTYKCLENGAALHVVNRFYPSSKTCSSCGTVRTKLFLKERVFHCPNCGLTIDRDLNAAINIDVAGSAPETKNARGVLTRP</sequence>
<accession>A0A6I5NCP4</accession>
<feature type="domain" description="Probable transposase IS891/IS1136/IS1341" evidence="8">
    <location>
        <begin position="213"/>
        <end position="316"/>
    </location>
</feature>
<evidence type="ECO:0000256" key="5">
    <source>
        <dbReference type="ARBA" id="ARBA00022833"/>
    </source>
</evidence>
<dbReference type="GO" id="GO:0006310">
    <property type="term" value="P:DNA recombination"/>
    <property type="evidence" value="ECO:0007669"/>
    <property type="project" value="UniProtKB-KW"/>
</dbReference>
<dbReference type="Pfam" id="PF07282">
    <property type="entry name" value="Cas12f1-like_TNB"/>
    <property type="match status" value="1"/>
</dbReference>
<dbReference type="Pfam" id="PF12323">
    <property type="entry name" value="HTH_OrfB_IS605"/>
    <property type="match status" value="1"/>
</dbReference>
<protein>
    <submittedName>
        <fullName evidence="11">IS200/IS605 family element transposase accessory protein TnpB</fullName>
    </submittedName>
</protein>
<evidence type="ECO:0000259" key="8">
    <source>
        <dbReference type="Pfam" id="PF01385"/>
    </source>
</evidence>
<name>A0A6I5NCP4_9BIFI</name>
<dbReference type="PANTHER" id="PTHR30405">
    <property type="entry name" value="TRANSPOSASE"/>
    <property type="match status" value="1"/>
</dbReference>
<feature type="domain" description="Cas12f1-like TNB" evidence="9">
    <location>
        <begin position="328"/>
        <end position="395"/>
    </location>
</feature>
<evidence type="ECO:0000256" key="3">
    <source>
        <dbReference type="ARBA" id="ARBA00022578"/>
    </source>
</evidence>
<gene>
    <name evidence="11" type="ORF">F6S87_06835</name>
</gene>
<evidence type="ECO:0000256" key="7">
    <source>
        <dbReference type="ARBA" id="ARBA00023172"/>
    </source>
</evidence>
<dbReference type="NCBIfam" id="NF038280">
    <property type="entry name" value="IS607_TnpB"/>
    <property type="match status" value="1"/>
</dbReference>
<dbReference type="NCBIfam" id="NF040570">
    <property type="entry name" value="guided_TnpB"/>
    <property type="match status" value="1"/>
</dbReference>
<dbReference type="GO" id="GO:0046872">
    <property type="term" value="F:metal ion binding"/>
    <property type="evidence" value="ECO:0007669"/>
    <property type="project" value="UniProtKB-KW"/>
</dbReference>
<evidence type="ECO:0000313" key="12">
    <source>
        <dbReference type="Proteomes" id="UP000469292"/>
    </source>
</evidence>
<dbReference type="InterPro" id="IPR051399">
    <property type="entry name" value="RNA-guided_DNA_endo/Transpos"/>
</dbReference>
<dbReference type="GO" id="GO:0032196">
    <property type="term" value="P:transposition"/>
    <property type="evidence" value="ECO:0007669"/>
    <property type="project" value="UniProtKB-KW"/>
</dbReference>
<comment type="similarity">
    <text evidence="1">In the C-terminal section; belongs to the transposase 35 family.</text>
</comment>
<comment type="caution">
    <text evidence="11">The sequence shown here is derived from an EMBL/GenBank/DDBJ whole genome shotgun (WGS) entry which is preliminary data.</text>
</comment>
<dbReference type="Proteomes" id="UP000469292">
    <property type="component" value="Unassembled WGS sequence"/>
</dbReference>
<dbReference type="NCBIfam" id="TIGR01766">
    <property type="entry name" value="IS200/IS605 family accessory protein TnpB-like domain"/>
    <property type="match status" value="1"/>
</dbReference>
<evidence type="ECO:0000256" key="4">
    <source>
        <dbReference type="ARBA" id="ARBA00022723"/>
    </source>
</evidence>
<evidence type="ECO:0000259" key="9">
    <source>
        <dbReference type="Pfam" id="PF07282"/>
    </source>
</evidence>
<evidence type="ECO:0000259" key="10">
    <source>
        <dbReference type="Pfam" id="PF12323"/>
    </source>
</evidence>
<dbReference type="AlphaFoldDB" id="A0A6I5NCP4"/>
<dbReference type="PANTHER" id="PTHR30405:SF11">
    <property type="entry name" value="RNA-GUIDED DNA ENDONUCLEASE RV2885C-RELATED"/>
    <property type="match status" value="1"/>
</dbReference>